<dbReference type="Proteomes" id="UP001628193">
    <property type="component" value="Unassembled WGS sequence"/>
</dbReference>
<name>A0ABQ0CAZ1_9PROT</name>
<dbReference type="CDD" id="cd11539">
    <property type="entry name" value="NTP-PPase_u2"/>
    <property type="match status" value="1"/>
</dbReference>
<proteinExistence type="predicted"/>
<accession>A0ABQ0CAZ1</accession>
<reference evidence="1 2" key="2">
    <citation type="submission" date="2024-09" db="EMBL/GenBank/DDBJ databases">
        <title>Draft genome sequence of Candidatus Magnetaquicoccaceae bacterium FCR-1.</title>
        <authorList>
            <person name="Shimoshige H."/>
            <person name="Shimamura S."/>
            <person name="Taoka A."/>
            <person name="Kobayashi H."/>
            <person name="Maekawa T."/>
        </authorList>
    </citation>
    <scope>NUCLEOTIDE SEQUENCE [LARGE SCALE GENOMIC DNA]</scope>
    <source>
        <strain evidence="1 2">FCR-1</strain>
    </source>
</reference>
<dbReference type="EMBL" id="BAAFGK010000004">
    <property type="protein sequence ID" value="GAB0058067.1"/>
    <property type="molecule type" value="Genomic_DNA"/>
</dbReference>
<reference evidence="1 2" key="1">
    <citation type="submission" date="2024-05" db="EMBL/GenBank/DDBJ databases">
        <authorList>
            <consortium name="Candidatus Magnetaquicoccaceae bacterium FCR-1 genome sequencing consortium"/>
            <person name="Shimoshige H."/>
            <person name="Shimamura S."/>
            <person name="Taoka A."/>
            <person name="Kobayashi H."/>
            <person name="Maekawa T."/>
        </authorList>
    </citation>
    <scope>NUCLEOTIDE SEQUENCE [LARGE SCALE GENOMIC DNA]</scope>
    <source>
        <strain evidence="1 2">FCR-1</strain>
    </source>
</reference>
<protein>
    <submittedName>
        <fullName evidence="1">Uncharacterized protein</fullName>
    </submittedName>
</protein>
<evidence type="ECO:0000313" key="1">
    <source>
        <dbReference type="EMBL" id="GAB0058067.1"/>
    </source>
</evidence>
<evidence type="ECO:0000313" key="2">
    <source>
        <dbReference type="Proteomes" id="UP001628193"/>
    </source>
</evidence>
<keyword evidence="2" id="KW-1185">Reference proteome</keyword>
<sequence>MDQVRQAMERVREDARLEELAVMDLVDRMHGQEAAAAEETALYKLALDIHGKSKQVDMALEEMSELAKALLNERRGRGENIVEELADVSIMLKQMLLIFDPDGSQFMEIKSRKLTRLRARLQERLRAAEGRD</sequence>
<organism evidence="1 2">
    <name type="scientific">Candidatus Magnetaquiglobus chichijimensis</name>
    <dbReference type="NCBI Taxonomy" id="3141448"/>
    <lineage>
        <taxon>Bacteria</taxon>
        <taxon>Pseudomonadati</taxon>
        <taxon>Pseudomonadota</taxon>
        <taxon>Magnetococcia</taxon>
        <taxon>Magnetococcales</taxon>
        <taxon>Candidatus Magnetaquicoccaceae</taxon>
        <taxon>Candidatus Magnetaquiglobus</taxon>
    </lineage>
</organism>
<dbReference type="SUPFAM" id="SSF101386">
    <property type="entry name" value="all-alpha NTP pyrophosphatases"/>
    <property type="match status" value="1"/>
</dbReference>
<gene>
    <name evidence="1" type="ORF">SIID45300_02407</name>
</gene>
<comment type="caution">
    <text evidence="1">The sequence shown here is derived from an EMBL/GenBank/DDBJ whole genome shotgun (WGS) entry which is preliminary data.</text>
</comment>